<dbReference type="GO" id="GO:0002953">
    <property type="term" value="F:5'-deoxynucleotidase activity"/>
    <property type="evidence" value="ECO:0007669"/>
    <property type="project" value="UniProtKB-EC"/>
</dbReference>
<evidence type="ECO:0000256" key="3">
    <source>
        <dbReference type="ARBA" id="ARBA00001941"/>
    </source>
</evidence>
<dbReference type="InterPro" id="IPR003607">
    <property type="entry name" value="HD/PDEase_dom"/>
</dbReference>
<dbReference type="EMBL" id="UFAJ01000253">
    <property type="protein sequence ID" value="SSD60018.1"/>
    <property type="molecule type" value="Genomic_DNA"/>
</dbReference>
<comment type="similarity">
    <text evidence="6">Belongs to the HDDC2 family.</text>
</comment>
<feature type="region of interest" description="Disordered" evidence="13">
    <location>
        <begin position="1"/>
        <end position="22"/>
    </location>
</feature>
<comment type="cofactor">
    <cofactor evidence="2">
        <name>Mn(2+)</name>
        <dbReference type="ChEBI" id="CHEBI:29035"/>
    </cofactor>
</comment>
<evidence type="ECO:0000313" key="15">
    <source>
        <dbReference type="EMBL" id="SSD60018.1"/>
    </source>
</evidence>
<evidence type="ECO:0000256" key="11">
    <source>
        <dbReference type="ARBA" id="ARBA00022842"/>
    </source>
</evidence>
<dbReference type="Gene3D" id="1.10.3210.10">
    <property type="entry name" value="Hypothetical protein af1432"/>
    <property type="match status" value="1"/>
</dbReference>
<comment type="function">
    <text evidence="5">Catalyzes the dephosphorylation of the nucleoside 5'-monophosphates deoxyadenosine monophosphate (dAMP), deoxycytidine monophosphate (dCMP), deoxyguanosine monophosphate (dGMP) and deoxythymidine monophosphate (dTMP).</text>
</comment>
<keyword evidence="16" id="KW-1185">Reference proteome</keyword>
<dbReference type="InterPro" id="IPR039356">
    <property type="entry name" value="YfbR/HDDC2"/>
</dbReference>
<keyword evidence="10" id="KW-0378">Hydrolase</keyword>
<dbReference type="OrthoDB" id="10254258at2759"/>
<evidence type="ECO:0000313" key="16">
    <source>
        <dbReference type="Proteomes" id="UP000262825"/>
    </source>
</evidence>
<evidence type="ECO:0000256" key="8">
    <source>
        <dbReference type="ARBA" id="ARBA00012964"/>
    </source>
</evidence>
<organism evidence="15 16">
    <name type="scientific">Saccharomycodes ludwigii</name>
    <dbReference type="NCBI Taxonomy" id="36035"/>
    <lineage>
        <taxon>Eukaryota</taxon>
        <taxon>Fungi</taxon>
        <taxon>Dikarya</taxon>
        <taxon>Ascomycota</taxon>
        <taxon>Saccharomycotina</taxon>
        <taxon>Saccharomycetes</taxon>
        <taxon>Saccharomycodales</taxon>
        <taxon>Saccharomycodaceae</taxon>
        <taxon>Saccharomycodes</taxon>
    </lineage>
</organism>
<keyword evidence="11" id="KW-0460">Magnesium</keyword>
<reference evidence="16" key="1">
    <citation type="submission" date="2018-06" db="EMBL/GenBank/DDBJ databases">
        <authorList>
            <person name="Guldener U."/>
        </authorList>
    </citation>
    <scope>NUCLEOTIDE SEQUENCE [LARGE SCALE GENOMIC DNA]</scope>
    <source>
        <strain evidence="16">UTAD17</strain>
    </source>
</reference>
<evidence type="ECO:0000256" key="7">
    <source>
        <dbReference type="ARBA" id="ARBA00011738"/>
    </source>
</evidence>
<evidence type="ECO:0000256" key="1">
    <source>
        <dbReference type="ARBA" id="ARBA00001638"/>
    </source>
</evidence>
<evidence type="ECO:0000256" key="5">
    <source>
        <dbReference type="ARBA" id="ARBA00004074"/>
    </source>
</evidence>
<accession>A0A376B5P8</accession>
<dbReference type="GO" id="GO:0005737">
    <property type="term" value="C:cytoplasm"/>
    <property type="evidence" value="ECO:0007669"/>
    <property type="project" value="TreeGrafter"/>
</dbReference>
<keyword evidence="9" id="KW-0479">Metal-binding</keyword>
<comment type="subunit">
    <text evidence="7">Homodimer.</text>
</comment>
<name>A0A376B5P8_9ASCO</name>
<comment type="cofactor">
    <cofactor evidence="3">
        <name>Co(2+)</name>
        <dbReference type="ChEBI" id="CHEBI:48828"/>
    </cofactor>
</comment>
<proteinExistence type="inferred from homology"/>
<evidence type="ECO:0000256" key="6">
    <source>
        <dbReference type="ARBA" id="ARBA00009999"/>
    </source>
</evidence>
<evidence type="ECO:0000256" key="13">
    <source>
        <dbReference type="SAM" id="MobiDB-lite"/>
    </source>
</evidence>
<evidence type="ECO:0000256" key="4">
    <source>
        <dbReference type="ARBA" id="ARBA00001946"/>
    </source>
</evidence>
<dbReference type="Proteomes" id="UP000262825">
    <property type="component" value="Unassembled WGS sequence"/>
</dbReference>
<keyword evidence="12" id="KW-0170">Cobalt</keyword>
<gene>
    <name evidence="15" type="ORF">SCODWIG_01779</name>
</gene>
<dbReference type="FunFam" id="1.10.3210.10:FF:000011">
    <property type="entry name" value="HD domain-containing protein 2"/>
    <property type="match status" value="1"/>
</dbReference>
<evidence type="ECO:0000256" key="10">
    <source>
        <dbReference type="ARBA" id="ARBA00022801"/>
    </source>
</evidence>
<comment type="cofactor">
    <cofactor evidence="4">
        <name>Mg(2+)</name>
        <dbReference type="ChEBI" id="CHEBI:18420"/>
    </cofactor>
</comment>
<dbReference type="PANTHER" id="PTHR11845">
    <property type="entry name" value="5'-DEOXYNUCLEOTIDASE HDDC2"/>
    <property type="match status" value="1"/>
</dbReference>
<dbReference type="AlphaFoldDB" id="A0A376B5P8"/>
<dbReference type="PANTHER" id="PTHR11845:SF13">
    <property type="entry name" value="5'-DEOXYNUCLEOTIDASE HDDC2"/>
    <property type="match status" value="1"/>
</dbReference>
<feature type="domain" description="HD/PDEase" evidence="14">
    <location>
        <begin position="70"/>
        <end position="189"/>
    </location>
</feature>
<evidence type="ECO:0000256" key="9">
    <source>
        <dbReference type="ARBA" id="ARBA00022723"/>
    </source>
</evidence>
<dbReference type="GO" id="GO:0046872">
    <property type="term" value="F:metal ion binding"/>
    <property type="evidence" value="ECO:0007669"/>
    <property type="project" value="UniProtKB-KW"/>
</dbReference>
<protein>
    <recommendedName>
        <fullName evidence="8">5'-deoxynucleotidase</fullName>
        <ecNumber evidence="8">3.1.3.89</ecNumber>
    </recommendedName>
</protein>
<dbReference type="SMART" id="SM00471">
    <property type="entry name" value="HDc"/>
    <property type="match status" value="1"/>
</dbReference>
<evidence type="ECO:0000256" key="2">
    <source>
        <dbReference type="ARBA" id="ARBA00001936"/>
    </source>
</evidence>
<comment type="catalytic activity">
    <reaction evidence="1">
        <text>a 2'-deoxyribonucleoside 5'-phosphate + H2O = a 2'-deoxyribonucleoside + phosphate</text>
        <dbReference type="Rhea" id="RHEA:36167"/>
        <dbReference type="ChEBI" id="CHEBI:15377"/>
        <dbReference type="ChEBI" id="CHEBI:18274"/>
        <dbReference type="ChEBI" id="CHEBI:43474"/>
        <dbReference type="ChEBI" id="CHEBI:65317"/>
        <dbReference type="EC" id="3.1.3.89"/>
    </reaction>
</comment>
<dbReference type="EC" id="3.1.3.89" evidence="8"/>
<evidence type="ECO:0000256" key="12">
    <source>
        <dbReference type="ARBA" id="ARBA00023285"/>
    </source>
</evidence>
<dbReference type="SUPFAM" id="SSF109604">
    <property type="entry name" value="HD-domain/PDEase-like"/>
    <property type="match status" value="1"/>
</dbReference>
<feature type="compositionally biased region" description="Polar residues" evidence="13">
    <location>
        <begin position="1"/>
        <end position="16"/>
    </location>
</feature>
<dbReference type="VEuPathDB" id="FungiDB:SCODWIG_01779"/>
<evidence type="ECO:0000259" key="14">
    <source>
        <dbReference type="SMART" id="SM00471"/>
    </source>
</evidence>
<sequence length="229" mass="26649">MTTSNKTNIATPNEPSNIWKPEDHIPPELKESFGLLSKSTPANYVINFLHIIEQLKIQKRTGWLDHNINDCESIADHMYRMGVTCMLLKTPGINRDACVRIALVHDMAESLVGDITPHDSIKKAEKHRREFDTIKYITEKLVEPYNKEAAKQIEEDWLAYENISSPEARFVKDIDKFELLVQCFAYEKRYGKTDLQQFWGAVKSIKTDEVKSWAQDLLKQREEFFSKQK</sequence>
<dbReference type="InterPro" id="IPR006674">
    <property type="entry name" value="HD_domain"/>
</dbReference>
<dbReference type="Pfam" id="PF13023">
    <property type="entry name" value="HD_3"/>
    <property type="match status" value="1"/>
</dbReference>
<dbReference type="GO" id="GO:0009159">
    <property type="term" value="P:deoxyribonucleoside monophosphate catabolic process"/>
    <property type="evidence" value="ECO:0007669"/>
    <property type="project" value="UniProtKB-ARBA"/>
</dbReference>